<evidence type="ECO:0000313" key="3">
    <source>
        <dbReference type="Proteomes" id="UP000186657"/>
    </source>
</evidence>
<keyword evidence="3" id="KW-1185">Reference proteome</keyword>
<dbReference type="InterPro" id="IPR004843">
    <property type="entry name" value="Calcineurin-like_PHP"/>
</dbReference>
<dbReference type="AlphaFoldDB" id="A0A1U7N7U1"/>
<dbReference type="Gene3D" id="3.60.21.10">
    <property type="match status" value="1"/>
</dbReference>
<dbReference type="EMBL" id="MKZS01000001">
    <property type="protein sequence ID" value="OLT62019.1"/>
    <property type="molecule type" value="Genomic_DNA"/>
</dbReference>
<accession>A0A1U7N7U1</accession>
<gene>
    <name evidence="2" type="ORF">BJP37_26320</name>
</gene>
<proteinExistence type="predicted"/>
<feature type="domain" description="Calcineurin-like phosphoesterase" evidence="1">
    <location>
        <begin position="19"/>
        <end position="108"/>
    </location>
</feature>
<evidence type="ECO:0000259" key="1">
    <source>
        <dbReference type="Pfam" id="PF00149"/>
    </source>
</evidence>
<evidence type="ECO:0000313" key="2">
    <source>
        <dbReference type="EMBL" id="OLT62019.1"/>
    </source>
</evidence>
<protein>
    <recommendedName>
        <fullName evidence="1">Calcineurin-like phosphoesterase domain-containing protein</fullName>
    </recommendedName>
</protein>
<reference evidence="2 3" key="1">
    <citation type="submission" date="2016-10" db="EMBL/GenBank/DDBJ databases">
        <title>Comparative genomics uncovers the prolific and rare metabolic potential of the cyanobacterial genus Moorea.</title>
        <authorList>
            <person name="Leao T."/>
            <person name="Castelao G."/>
            <person name="Korobeynikov A."/>
            <person name="Monroe E.A."/>
            <person name="Podell S."/>
            <person name="Glukhov E."/>
            <person name="Allen E."/>
            <person name="Gerwick W.H."/>
            <person name="Gerwick L."/>
        </authorList>
    </citation>
    <scope>NUCLEOTIDE SEQUENCE [LARGE SCALE GENOMIC DNA]</scope>
    <source>
        <strain evidence="2 3">PNG5-198</strain>
    </source>
</reference>
<dbReference type="InterPro" id="IPR029052">
    <property type="entry name" value="Metallo-depent_PP-like"/>
</dbReference>
<dbReference type="SUPFAM" id="SSF56300">
    <property type="entry name" value="Metallo-dependent phosphatases"/>
    <property type="match status" value="1"/>
</dbReference>
<organism evidence="2 3">
    <name type="scientific">Moorena bouillonii PNG</name>
    <dbReference type="NCBI Taxonomy" id="568701"/>
    <lineage>
        <taxon>Bacteria</taxon>
        <taxon>Bacillati</taxon>
        <taxon>Cyanobacteriota</taxon>
        <taxon>Cyanophyceae</taxon>
        <taxon>Coleofasciculales</taxon>
        <taxon>Coleofasciculaceae</taxon>
        <taxon>Moorena</taxon>
    </lineage>
</organism>
<name>A0A1U7N7U1_9CYAN</name>
<sequence length="140" mass="16586">MGMKGLKTLWPNVEEIFFKDLEYLCETVGPIDLVMFTGDLTQRGNESEFQQVDKLLNKFWKKFGEMEFEPKFLAVPGNHDLVRPDQSDPALINLQDRWDDHDFQQAFWDNIECPERQLVNKAFENYLQWWQNTTVPKPAD</sequence>
<dbReference type="GO" id="GO:0016787">
    <property type="term" value="F:hydrolase activity"/>
    <property type="evidence" value="ECO:0007669"/>
    <property type="project" value="InterPro"/>
</dbReference>
<dbReference type="Proteomes" id="UP000186657">
    <property type="component" value="Unassembled WGS sequence"/>
</dbReference>
<dbReference type="Pfam" id="PF00149">
    <property type="entry name" value="Metallophos"/>
    <property type="match status" value="1"/>
</dbReference>
<comment type="caution">
    <text evidence="2">The sequence shown here is derived from an EMBL/GenBank/DDBJ whole genome shotgun (WGS) entry which is preliminary data.</text>
</comment>